<protein>
    <submittedName>
        <fullName evidence="4">Uncharacterized protein</fullName>
    </submittedName>
</protein>
<evidence type="ECO:0000256" key="3">
    <source>
        <dbReference type="SAM" id="Phobius"/>
    </source>
</evidence>
<keyword evidence="1" id="KW-0175">Coiled coil</keyword>
<sequence>MLLQPSLLYLQYFFFFFSFFFSFCVSLSLFFSLSPPYLSLTHSLSLSLSPILSSSSLSRHRNCYLLLLSSKLRYLFAQNHATTLSQPTVRELRFGDDGCHGIKWPHHPHRRFPREWKNLVENILVELKQQSHENDELRLELEELRNTSTQQTQLLMDLTESVNRLVQTLVVSEKRRCPCAGSNPDRPERRGHGGGRRARGRNNNRIRGNQAPAPDFGTSCDTGVAKPVSLSLSLSLSAGLSLSLSLHPLGYFMAPHLPRGLQITALSTRA</sequence>
<proteinExistence type="predicted"/>
<evidence type="ECO:0000313" key="5">
    <source>
        <dbReference type="Proteomes" id="UP000597762"/>
    </source>
</evidence>
<dbReference type="AlphaFoldDB" id="A0A812AZU6"/>
<accession>A0A812AZU6</accession>
<name>A0A812AZU6_ACAPH</name>
<feature type="compositionally biased region" description="Basic residues" evidence="2">
    <location>
        <begin position="192"/>
        <end position="204"/>
    </location>
</feature>
<evidence type="ECO:0000313" key="4">
    <source>
        <dbReference type="EMBL" id="CAE1166189.1"/>
    </source>
</evidence>
<dbReference type="EMBL" id="CAHIKZ030000285">
    <property type="protein sequence ID" value="CAE1166189.1"/>
    <property type="molecule type" value="Genomic_DNA"/>
</dbReference>
<keyword evidence="3" id="KW-0472">Membrane</keyword>
<keyword evidence="5" id="KW-1185">Reference proteome</keyword>
<comment type="caution">
    <text evidence="4">The sequence shown here is derived from an EMBL/GenBank/DDBJ whole genome shotgun (WGS) entry which is preliminary data.</text>
</comment>
<dbReference type="OrthoDB" id="10593003at2759"/>
<evidence type="ECO:0000256" key="1">
    <source>
        <dbReference type="SAM" id="Coils"/>
    </source>
</evidence>
<evidence type="ECO:0000256" key="2">
    <source>
        <dbReference type="SAM" id="MobiDB-lite"/>
    </source>
</evidence>
<feature type="transmembrane region" description="Helical" evidence="3">
    <location>
        <begin position="12"/>
        <end position="33"/>
    </location>
</feature>
<feature type="coiled-coil region" evidence="1">
    <location>
        <begin position="120"/>
        <end position="154"/>
    </location>
</feature>
<reference evidence="4" key="1">
    <citation type="submission" date="2021-01" db="EMBL/GenBank/DDBJ databases">
        <authorList>
            <person name="Li R."/>
            <person name="Bekaert M."/>
        </authorList>
    </citation>
    <scope>NUCLEOTIDE SEQUENCE</scope>
    <source>
        <strain evidence="4">Farmed</strain>
    </source>
</reference>
<keyword evidence="3" id="KW-1133">Transmembrane helix</keyword>
<keyword evidence="3" id="KW-0812">Transmembrane</keyword>
<dbReference type="Proteomes" id="UP000597762">
    <property type="component" value="Unassembled WGS sequence"/>
</dbReference>
<feature type="region of interest" description="Disordered" evidence="2">
    <location>
        <begin position="177"/>
        <end position="219"/>
    </location>
</feature>
<organism evidence="4 5">
    <name type="scientific">Acanthosepion pharaonis</name>
    <name type="common">Pharaoh cuttlefish</name>
    <name type="synonym">Sepia pharaonis</name>
    <dbReference type="NCBI Taxonomy" id="158019"/>
    <lineage>
        <taxon>Eukaryota</taxon>
        <taxon>Metazoa</taxon>
        <taxon>Spiralia</taxon>
        <taxon>Lophotrochozoa</taxon>
        <taxon>Mollusca</taxon>
        <taxon>Cephalopoda</taxon>
        <taxon>Coleoidea</taxon>
        <taxon>Decapodiformes</taxon>
        <taxon>Sepiida</taxon>
        <taxon>Sepiina</taxon>
        <taxon>Sepiidae</taxon>
        <taxon>Acanthosepion</taxon>
    </lineage>
</organism>
<gene>
    <name evidence="4" type="ORF">SPHA_8775</name>
</gene>